<comment type="similarity">
    <text evidence="9">Belongs to the TatA/E family.</text>
</comment>
<keyword evidence="2 9" id="KW-0813">Transport</keyword>
<evidence type="ECO:0000256" key="7">
    <source>
        <dbReference type="ARBA" id="ARBA00023010"/>
    </source>
</evidence>
<dbReference type="EMBL" id="DTEI01000003">
    <property type="protein sequence ID" value="HGU15059.1"/>
    <property type="molecule type" value="Genomic_DNA"/>
</dbReference>
<comment type="caution">
    <text evidence="10">The sequence shown here is derived from an EMBL/GenBank/DDBJ whole genome shotgun (WGS) entry which is preliminary data.</text>
</comment>
<dbReference type="GO" id="GO:0008320">
    <property type="term" value="F:protein transmembrane transporter activity"/>
    <property type="evidence" value="ECO:0007669"/>
    <property type="project" value="UniProtKB-UniRule"/>
</dbReference>
<protein>
    <recommendedName>
        <fullName evidence="9">Sec-independent protein translocase protein TatA</fullName>
    </recommendedName>
</protein>
<reference evidence="10" key="1">
    <citation type="journal article" date="2020" name="mSystems">
        <title>Genome- and Community-Level Interaction Insights into Carbon Utilization and Element Cycling Functions of Hydrothermarchaeota in Hydrothermal Sediment.</title>
        <authorList>
            <person name="Zhou Z."/>
            <person name="Liu Y."/>
            <person name="Xu W."/>
            <person name="Pan J."/>
            <person name="Luo Z.H."/>
            <person name="Li M."/>
        </authorList>
    </citation>
    <scope>NUCLEOTIDE SEQUENCE [LARGE SCALE GENOMIC DNA]</scope>
    <source>
        <strain evidence="10">SpSt-711</strain>
    </source>
</reference>
<evidence type="ECO:0000256" key="6">
    <source>
        <dbReference type="ARBA" id="ARBA00022989"/>
    </source>
</evidence>
<dbReference type="AlphaFoldDB" id="A0A7V4N2S4"/>
<keyword evidence="7 9" id="KW-0811">Translocation</keyword>
<evidence type="ECO:0000256" key="3">
    <source>
        <dbReference type="ARBA" id="ARBA00022475"/>
    </source>
</evidence>
<keyword evidence="4 9" id="KW-0812">Transmembrane</keyword>
<dbReference type="PANTHER" id="PTHR42982">
    <property type="entry name" value="SEC-INDEPENDENT PROTEIN TRANSLOCASE PROTEIN TATA"/>
    <property type="match status" value="1"/>
</dbReference>
<dbReference type="InterPro" id="IPR006312">
    <property type="entry name" value="TatA/E"/>
</dbReference>
<evidence type="ECO:0000256" key="4">
    <source>
        <dbReference type="ARBA" id="ARBA00022692"/>
    </source>
</evidence>
<evidence type="ECO:0000256" key="1">
    <source>
        <dbReference type="ARBA" id="ARBA00004162"/>
    </source>
</evidence>
<evidence type="ECO:0000256" key="8">
    <source>
        <dbReference type="ARBA" id="ARBA00023136"/>
    </source>
</evidence>
<dbReference type="GO" id="GO:0033281">
    <property type="term" value="C:TAT protein transport complex"/>
    <property type="evidence" value="ECO:0007669"/>
    <property type="project" value="UniProtKB-UniRule"/>
</dbReference>
<accession>A0A7V4N2S4</accession>
<comment type="subcellular location">
    <subcellularLocation>
        <location evidence="1 9">Cell membrane</location>
        <topology evidence="1 9">Single-pass membrane protein</topology>
    </subcellularLocation>
</comment>
<keyword evidence="8 9" id="KW-0472">Membrane</keyword>
<dbReference type="NCBIfam" id="TIGR01411">
    <property type="entry name" value="tatAE"/>
    <property type="match status" value="1"/>
</dbReference>
<name>A0A7V4N2S4_9BACT</name>
<dbReference type="InterPro" id="IPR003369">
    <property type="entry name" value="TatA/B/E"/>
</dbReference>
<comment type="function">
    <text evidence="9">Part of the twin-arginine translocation (Tat) system that transports large folded proteins containing a characteristic twin-arginine motif in their signal peptide across membranes. TatA could form the protein-conducting channel of the Tat system.</text>
</comment>
<gene>
    <name evidence="9 10" type="primary">tatA</name>
    <name evidence="10" type="ORF">ENU91_00095</name>
</gene>
<organism evidence="10">
    <name type="scientific">Thermodesulfobacterium geofontis</name>
    <dbReference type="NCBI Taxonomy" id="1295609"/>
    <lineage>
        <taxon>Bacteria</taxon>
        <taxon>Pseudomonadati</taxon>
        <taxon>Thermodesulfobacteriota</taxon>
        <taxon>Thermodesulfobacteria</taxon>
        <taxon>Thermodesulfobacteriales</taxon>
        <taxon>Thermodesulfobacteriaceae</taxon>
        <taxon>Thermodesulfobacterium</taxon>
    </lineage>
</organism>
<comment type="subunit">
    <text evidence="9">Forms a complex with TatC.</text>
</comment>
<dbReference type="HAMAP" id="MF_00236">
    <property type="entry name" value="TatA_E"/>
    <property type="match status" value="1"/>
</dbReference>
<dbReference type="PANTHER" id="PTHR42982:SF1">
    <property type="entry name" value="SEC-INDEPENDENT PROTEIN TRANSLOCASE PROTEIN TATA"/>
    <property type="match status" value="1"/>
</dbReference>
<dbReference type="GO" id="GO:0043953">
    <property type="term" value="P:protein transport by the Tat complex"/>
    <property type="evidence" value="ECO:0007669"/>
    <property type="project" value="UniProtKB-UniRule"/>
</dbReference>
<dbReference type="Gene3D" id="1.20.5.3310">
    <property type="match status" value="1"/>
</dbReference>
<keyword evidence="6 9" id="KW-1133">Transmembrane helix</keyword>
<evidence type="ECO:0000256" key="9">
    <source>
        <dbReference type="HAMAP-Rule" id="MF_00236"/>
    </source>
</evidence>
<sequence length="89" mass="9938">MFPHLGGQELFIILFLALLIFGAKRLPEVGAGLGKGIRSFKEALKSTDVKEDLEKLENKKTEATPSSTVEKVLLKKFKFLSASFYSFSR</sequence>
<evidence type="ECO:0000313" key="10">
    <source>
        <dbReference type="EMBL" id="HGU15059.1"/>
    </source>
</evidence>
<dbReference type="Pfam" id="PF02416">
    <property type="entry name" value="TatA_B_E"/>
    <property type="match status" value="1"/>
</dbReference>
<proteinExistence type="inferred from homology"/>
<keyword evidence="3 9" id="KW-1003">Cell membrane</keyword>
<evidence type="ECO:0000256" key="5">
    <source>
        <dbReference type="ARBA" id="ARBA00022927"/>
    </source>
</evidence>
<keyword evidence="5 9" id="KW-0653">Protein transport</keyword>
<evidence type="ECO:0000256" key="2">
    <source>
        <dbReference type="ARBA" id="ARBA00022448"/>
    </source>
</evidence>